<reference evidence="2" key="1">
    <citation type="submission" date="2020-04" db="EMBL/GenBank/DDBJ databases">
        <authorList>
            <person name="Chiriac C."/>
            <person name="Salcher M."/>
            <person name="Ghai R."/>
            <person name="Kavagutti S V."/>
        </authorList>
    </citation>
    <scope>NUCLEOTIDE SEQUENCE</scope>
</reference>
<evidence type="ECO:0000313" key="2">
    <source>
        <dbReference type="EMBL" id="CAB4124709.1"/>
    </source>
</evidence>
<accession>A0A6J5KXN1</accession>
<protein>
    <submittedName>
        <fullName evidence="2">Uncharacterized protein</fullName>
    </submittedName>
</protein>
<feature type="compositionally biased region" description="Basic and acidic residues" evidence="1">
    <location>
        <begin position="127"/>
        <end position="137"/>
    </location>
</feature>
<name>A0A6J5KXN1_9CAUD</name>
<feature type="region of interest" description="Disordered" evidence="1">
    <location>
        <begin position="334"/>
        <end position="397"/>
    </location>
</feature>
<proteinExistence type="predicted"/>
<evidence type="ECO:0000256" key="1">
    <source>
        <dbReference type="SAM" id="MobiDB-lite"/>
    </source>
</evidence>
<organism evidence="2">
    <name type="scientific">uncultured Caudovirales phage</name>
    <dbReference type="NCBI Taxonomy" id="2100421"/>
    <lineage>
        <taxon>Viruses</taxon>
        <taxon>Duplodnaviria</taxon>
        <taxon>Heunggongvirae</taxon>
        <taxon>Uroviricota</taxon>
        <taxon>Caudoviricetes</taxon>
        <taxon>Peduoviridae</taxon>
        <taxon>Maltschvirus</taxon>
        <taxon>Maltschvirus maltsch</taxon>
    </lineage>
</organism>
<feature type="region of interest" description="Disordered" evidence="1">
    <location>
        <begin position="127"/>
        <end position="182"/>
    </location>
</feature>
<sequence>MDKLEENLLEIKDLLEKGMNNAGIGGPGAVKGGAVLPSISKLPKPGNISTAGKVKIPGQASATKKNPINVAEQTHNKDIKDIKMKEAHANLVMQKSDEVSIADNGQWSLSKAAKEWKSDKVVVKDGTRMAAPEDKKPKLAVVDNDATKTHIQPKDHDAEKEDHDKNSTHMEDRSYLEKPRGKIGVAKEHINSAKTNLSHKTSKGVAHARANLEHAKEVIKDSPEHKKVHEGISNMLESHPDLKVKKSLRDRLNDVLETLDKSNYPGEYDEADNAKRKAKNTGETTGIHTMDSIKAYGGSGPSAAAKEAKEMRAKSKKMPVKIFSAEEIAEMNAPVKKTEGRTTAVPGVSEMGIEVRRSNPESKSYSRVVSPEKHGETAKEIAKENIKQTKEIKPKLP</sequence>
<feature type="region of interest" description="Disordered" evidence="1">
    <location>
        <begin position="261"/>
        <end position="318"/>
    </location>
</feature>
<gene>
    <name evidence="2" type="ORF">UFOVP53_24</name>
</gene>
<dbReference type="EMBL" id="LR796189">
    <property type="protein sequence ID" value="CAB4124709.1"/>
    <property type="molecule type" value="Genomic_DNA"/>
</dbReference>
<feature type="compositionally biased region" description="Basic and acidic residues" evidence="1">
    <location>
        <begin position="145"/>
        <end position="182"/>
    </location>
</feature>
<feature type="compositionally biased region" description="Basic and acidic residues" evidence="1">
    <location>
        <begin position="370"/>
        <end position="397"/>
    </location>
</feature>